<dbReference type="Proteomes" id="UP000646308">
    <property type="component" value="Unassembled WGS sequence"/>
</dbReference>
<dbReference type="InterPro" id="IPR058086">
    <property type="entry name" value="IsaB"/>
</dbReference>
<dbReference type="EMBL" id="WMFL01000066">
    <property type="protein sequence ID" value="NJI02225.1"/>
    <property type="molecule type" value="Genomic_DNA"/>
</dbReference>
<evidence type="ECO:0000256" key="5">
    <source>
        <dbReference type="ARBA" id="ARBA00093792"/>
    </source>
</evidence>
<reference evidence="7" key="1">
    <citation type="submission" date="2019-11" db="EMBL/GenBank/DDBJ databases">
        <title>Whole genome comparisons of Staphylococcus agnetis isolates from cattle and chickens.</title>
        <authorList>
            <person name="Rhoads D."/>
            <person name="Shwani A."/>
            <person name="Adkins P."/>
            <person name="Calcutt M."/>
            <person name="Middleton J."/>
        </authorList>
    </citation>
    <scope>NUCLEOTIDE SEQUENCE</scope>
    <source>
        <strain evidence="7">1387</strain>
    </source>
</reference>
<comment type="similarity">
    <text evidence="4">Belongs to the IsaB family.</text>
</comment>
<comment type="subcellular location">
    <subcellularLocation>
        <location evidence="1">Secreted</location>
    </subcellularLocation>
</comment>
<keyword evidence="2" id="KW-0964">Secreted</keyword>
<evidence type="ECO:0000313" key="7">
    <source>
        <dbReference type="EMBL" id="NJI02225.1"/>
    </source>
</evidence>
<keyword evidence="3 6" id="KW-0732">Signal</keyword>
<accession>A0A2T4ME20</accession>
<evidence type="ECO:0000256" key="4">
    <source>
        <dbReference type="ARBA" id="ARBA00093777"/>
    </source>
</evidence>
<feature type="signal peptide" evidence="6">
    <location>
        <begin position="1"/>
        <end position="21"/>
    </location>
</feature>
<evidence type="ECO:0000256" key="2">
    <source>
        <dbReference type="ARBA" id="ARBA00022525"/>
    </source>
</evidence>
<evidence type="ECO:0000256" key="6">
    <source>
        <dbReference type="SAM" id="SignalP"/>
    </source>
</evidence>
<comment type="caution">
    <text evidence="7">The sequence shown here is derived from an EMBL/GenBank/DDBJ whole genome shotgun (WGS) entry which is preliminary data.</text>
</comment>
<evidence type="ECO:0000313" key="8">
    <source>
        <dbReference type="Proteomes" id="UP000646308"/>
    </source>
</evidence>
<feature type="chain" id="PRO_5044070793" description="Immunodominant staphylococcal antigen B" evidence="6">
    <location>
        <begin position="22"/>
        <end position="165"/>
    </location>
</feature>
<protein>
    <recommendedName>
        <fullName evidence="5">Immunodominant staphylococcal antigen B</fullName>
    </recommendedName>
</protein>
<evidence type="ECO:0000256" key="3">
    <source>
        <dbReference type="ARBA" id="ARBA00022729"/>
    </source>
</evidence>
<dbReference type="NCBIfam" id="NF047686">
    <property type="entry name" value="IsaB_fam"/>
    <property type="match status" value="1"/>
</dbReference>
<sequence>MNKMGKLVLSVSILLTGVTFNVVNPEAPVTHAATTPYYTYNGYAGYNAKFVTEKNFINALRYNNITMNKVRVDAKIQTFKSGSPLAFKKKYDQEIEYINKKPVSVTFMVQNKSLKVADVKKAYAGYKMTEDKLHGAIMYNVNGQQISFAYNGKYVEKVMIGRYHA</sequence>
<evidence type="ECO:0000256" key="1">
    <source>
        <dbReference type="ARBA" id="ARBA00004613"/>
    </source>
</evidence>
<gene>
    <name evidence="7" type="ORF">GLV84_05040</name>
</gene>
<organism evidence="7 8">
    <name type="scientific">Staphylococcus agnetis</name>
    <dbReference type="NCBI Taxonomy" id="985762"/>
    <lineage>
        <taxon>Bacteria</taxon>
        <taxon>Bacillati</taxon>
        <taxon>Bacillota</taxon>
        <taxon>Bacilli</taxon>
        <taxon>Bacillales</taxon>
        <taxon>Staphylococcaceae</taxon>
        <taxon>Staphylococcus</taxon>
    </lineage>
</organism>
<name>A0A2T4ME20_9STAP</name>
<proteinExistence type="inferred from homology"/>
<dbReference type="GeneID" id="57692885"/>
<dbReference type="AlphaFoldDB" id="A0A2T4ME20"/>
<dbReference type="RefSeq" id="WP_107368477.1">
    <property type="nucleotide sequence ID" value="NZ_CP045927.1"/>
</dbReference>